<dbReference type="Proteomes" id="UP000184474">
    <property type="component" value="Unassembled WGS sequence"/>
</dbReference>
<accession>A0A1M6KKQ7</accession>
<dbReference type="AlphaFoldDB" id="A0A1M6KKQ7"/>
<gene>
    <name evidence="2" type="ORF">SAMN04488028_101615</name>
</gene>
<organism evidence="2 3">
    <name type="scientific">Reichenbachiella agariperforans</name>
    <dbReference type="NCBI Taxonomy" id="156994"/>
    <lineage>
        <taxon>Bacteria</taxon>
        <taxon>Pseudomonadati</taxon>
        <taxon>Bacteroidota</taxon>
        <taxon>Cytophagia</taxon>
        <taxon>Cytophagales</taxon>
        <taxon>Reichenbachiellaceae</taxon>
        <taxon>Reichenbachiella</taxon>
    </lineage>
</organism>
<dbReference type="STRING" id="156994.SAMN04488028_101615"/>
<dbReference type="RefSeq" id="WP_073119290.1">
    <property type="nucleotide sequence ID" value="NZ_FRAA01000001.1"/>
</dbReference>
<reference evidence="3" key="1">
    <citation type="submission" date="2016-11" db="EMBL/GenBank/DDBJ databases">
        <authorList>
            <person name="Varghese N."/>
            <person name="Submissions S."/>
        </authorList>
    </citation>
    <scope>NUCLEOTIDE SEQUENCE [LARGE SCALE GENOMIC DNA]</scope>
    <source>
        <strain evidence="3">DSM 26134</strain>
    </source>
</reference>
<dbReference type="InterPro" id="IPR015890">
    <property type="entry name" value="Chorismate_C"/>
</dbReference>
<name>A0A1M6KKQ7_REIAG</name>
<dbReference type="PANTHER" id="PTHR11236">
    <property type="entry name" value="AMINOBENZOATE/ANTHRANILATE SYNTHASE"/>
    <property type="match status" value="1"/>
</dbReference>
<feature type="domain" description="Chorismate-utilising enzyme C-terminal" evidence="1">
    <location>
        <begin position="75"/>
        <end position="318"/>
    </location>
</feature>
<dbReference type="InterPro" id="IPR019999">
    <property type="entry name" value="Anth_synth_I-like"/>
</dbReference>
<dbReference type="GO" id="GO:0000162">
    <property type="term" value="P:L-tryptophan biosynthetic process"/>
    <property type="evidence" value="ECO:0007669"/>
    <property type="project" value="TreeGrafter"/>
</dbReference>
<protein>
    <submittedName>
        <fullName evidence="2">Para-aminobenzoate synthetase component 1</fullName>
    </submittedName>
</protein>
<dbReference type="NCBIfam" id="NF005486">
    <property type="entry name" value="PRK07093.1"/>
    <property type="match status" value="1"/>
</dbReference>
<keyword evidence="3" id="KW-1185">Reference proteome</keyword>
<dbReference type="PRINTS" id="PR00095">
    <property type="entry name" value="ANTSNTHASEI"/>
</dbReference>
<dbReference type="Pfam" id="PF00425">
    <property type="entry name" value="Chorismate_bind"/>
    <property type="match status" value="1"/>
</dbReference>
<evidence type="ECO:0000313" key="2">
    <source>
        <dbReference type="EMBL" id="SHJ59568.1"/>
    </source>
</evidence>
<dbReference type="PANTHER" id="PTHR11236:SF50">
    <property type="entry name" value="AMINODEOXYCHORISMATE SYNTHASE COMPONENT 1"/>
    <property type="match status" value="1"/>
</dbReference>
<dbReference type="SUPFAM" id="SSF56322">
    <property type="entry name" value="ADC synthase"/>
    <property type="match status" value="1"/>
</dbReference>
<dbReference type="Gene3D" id="3.60.120.10">
    <property type="entry name" value="Anthranilate synthase"/>
    <property type="match status" value="1"/>
</dbReference>
<dbReference type="EMBL" id="FRAA01000001">
    <property type="protein sequence ID" value="SHJ59568.1"/>
    <property type="molecule type" value="Genomic_DNA"/>
</dbReference>
<dbReference type="InterPro" id="IPR005801">
    <property type="entry name" value="ADC_synthase"/>
</dbReference>
<dbReference type="GO" id="GO:0046820">
    <property type="term" value="F:4-amino-4-deoxychorismate synthase activity"/>
    <property type="evidence" value="ECO:0007669"/>
    <property type="project" value="TreeGrafter"/>
</dbReference>
<evidence type="ECO:0000313" key="3">
    <source>
        <dbReference type="Proteomes" id="UP000184474"/>
    </source>
</evidence>
<evidence type="ECO:0000259" key="1">
    <source>
        <dbReference type="Pfam" id="PF00425"/>
    </source>
</evidence>
<sequence>MRSKTEAIARINELASARTPFLFISDFKGQNNLVLTTEEIDPTQIMYQINGHGNAQGSDRRDVSTQLERSPMSFAAYEEKYNRVHHELTQGNSYLLNLTCPTPVQGDCSLQDVFFRSNARYRLWCRDEFVVFSPEIFVQIYEGQISSFPMKGTIDADLPHARDVLLNSKKELAEHATIVDLIRNDMSIHASNVRVEQFRYLDEIRTNHKHLLQASSKITGQLPTDYLERMGEIIFSLLPAGSISGAPKARTLKIIEEVEGYDRGFYTGVMGYFDGENFDSGVMIRFIQNERGKWVYKSGGGIHSLSDASAEYQEMIDKVYVPVY</sequence>
<proteinExistence type="predicted"/>